<keyword evidence="2" id="KW-1185">Reference proteome</keyword>
<gene>
    <name evidence="1" type="ORF">N3K66_008278</name>
</gene>
<evidence type="ECO:0000313" key="1">
    <source>
        <dbReference type="EMBL" id="KAI9897256.1"/>
    </source>
</evidence>
<protein>
    <submittedName>
        <fullName evidence="1">Uncharacterized protein</fullName>
    </submittedName>
</protein>
<organism evidence="1 2">
    <name type="scientific">Trichothecium roseum</name>
    <dbReference type="NCBI Taxonomy" id="47278"/>
    <lineage>
        <taxon>Eukaryota</taxon>
        <taxon>Fungi</taxon>
        <taxon>Dikarya</taxon>
        <taxon>Ascomycota</taxon>
        <taxon>Pezizomycotina</taxon>
        <taxon>Sordariomycetes</taxon>
        <taxon>Hypocreomycetidae</taxon>
        <taxon>Hypocreales</taxon>
        <taxon>Hypocreales incertae sedis</taxon>
        <taxon>Trichothecium</taxon>
    </lineage>
</organism>
<proteinExistence type="predicted"/>
<comment type="caution">
    <text evidence="1">The sequence shown here is derived from an EMBL/GenBank/DDBJ whole genome shotgun (WGS) entry which is preliminary data.</text>
</comment>
<sequence>MAQKAKKDRAKANAAALNNLHIGSAVAHAVFLAFNLALASPSSRRSLLAYALLSAPGLACEYALESSGRPRRDPATGALRSSGEDLAAPGLTEYMFDVVWVTWASLACVVVFGDWGWLLWGVVPAYGLYMGSGLLGMGKQMLTGGGMMGGAGGGGGEQAAAAPQGNRRSRRAA</sequence>
<reference evidence="1" key="1">
    <citation type="submission" date="2022-10" db="EMBL/GenBank/DDBJ databases">
        <title>Complete Genome of Trichothecium roseum strain YXFP-22015, a Plant Pathogen Isolated from Citrus.</title>
        <authorList>
            <person name="Wang Y."/>
            <person name="Zhu L."/>
        </authorList>
    </citation>
    <scope>NUCLEOTIDE SEQUENCE</scope>
    <source>
        <strain evidence="1">YXFP-22015</strain>
    </source>
</reference>
<evidence type="ECO:0000313" key="2">
    <source>
        <dbReference type="Proteomes" id="UP001163324"/>
    </source>
</evidence>
<accession>A0ACC0UUC3</accession>
<dbReference type="Proteomes" id="UP001163324">
    <property type="component" value="Chromosome 8"/>
</dbReference>
<name>A0ACC0UUC3_9HYPO</name>
<dbReference type="EMBL" id="CM047947">
    <property type="protein sequence ID" value="KAI9897256.1"/>
    <property type="molecule type" value="Genomic_DNA"/>
</dbReference>